<dbReference type="Proteomes" id="UP000195402">
    <property type="component" value="Unassembled WGS sequence"/>
</dbReference>
<dbReference type="GO" id="GO:0006952">
    <property type="term" value="P:defense response"/>
    <property type="evidence" value="ECO:0007669"/>
    <property type="project" value="InterPro"/>
</dbReference>
<dbReference type="SMART" id="SM00239">
    <property type="entry name" value="C2"/>
    <property type="match status" value="1"/>
</dbReference>
<organism evidence="2 3">
    <name type="scientific">Macleaya cordata</name>
    <name type="common">Five-seeded plume-poppy</name>
    <name type="synonym">Bocconia cordata</name>
    <dbReference type="NCBI Taxonomy" id="56857"/>
    <lineage>
        <taxon>Eukaryota</taxon>
        <taxon>Viridiplantae</taxon>
        <taxon>Streptophyta</taxon>
        <taxon>Embryophyta</taxon>
        <taxon>Tracheophyta</taxon>
        <taxon>Spermatophyta</taxon>
        <taxon>Magnoliopsida</taxon>
        <taxon>Ranunculales</taxon>
        <taxon>Papaveraceae</taxon>
        <taxon>Papaveroideae</taxon>
        <taxon>Macleaya</taxon>
    </lineage>
</organism>
<reference evidence="2 3" key="1">
    <citation type="journal article" date="2017" name="Mol. Plant">
        <title>The Genome of Medicinal Plant Macleaya cordata Provides New Insights into Benzylisoquinoline Alkaloids Metabolism.</title>
        <authorList>
            <person name="Liu X."/>
            <person name="Liu Y."/>
            <person name="Huang P."/>
            <person name="Ma Y."/>
            <person name="Qing Z."/>
            <person name="Tang Q."/>
            <person name="Cao H."/>
            <person name="Cheng P."/>
            <person name="Zheng Y."/>
            <person name="Yuan Z."/>
            <person name="Zhou Y."/>
            <person name="Liu J."/>
            <person name="Tang Z."/>
            <person name="Zhuo Y."/>
            <person name="Zhang Y."/>
            <person name="Yu L."/>
            <person name="Huang J."/>
            <person name="Yang P."/>
            <person name="Peng Q."/>
            <person name="Zhang J."/>
            <person name="Jiang W."/>
            <person name="Zhang Z."/>
            <person name="Lin K."/>
            <person name="Ro D.K."/>
            <person name="Chen X."/>
            <person name="Xiong X."/>
            <person name="Shang Y."/>
            <person name="Huang S."/>
            <person name="Zeng J."/>
        </authorList>
    </citation>
    <scope>NUCLEOTIDE SEQUENCE [LARGE SCALE GENOMIC DNA]</scope>
    <source>
        <strain evidence="3">cv. BLH2017</strain>
        <tissue evidence="2">Root</tissue>
    </source>
</reference>
<dbReference type="EMBL" id="MVGT01002724">
    <property type="protein sequence ID" value="OVA06729.1"/>
    <property type="molecule type" value="Genomic_DNA"/>
</dbReference>
<evidence type="ECO:0000259" key="1">
    <source>
        <dbReference type="PROSITE" id="PS50004"/>
    </source>
</evidence>
<dbReference type="CDD" id="cd04051">
    <property type="entry name" value="C2_SRC2_like"/>
    <property type="match status" value="1"/>
</dbReference>
<dbReference type="InterPro" id="IPR000008">
    <property type="entry name" value="C2_dom"/>
</dbReference>
<dbReference type="InterPro" id="IPR044750">
    <property type="entry name" value="C2_SRC2/BAP"/>
</dbReference>
<dbReference type="PANTHER" id="PTHR32246:SF133">
    <property type="entry name" value="C2 DOMAIN-CONTAINING PROTEIN"/>
    <property type="match status" value="1"/>
</dbReference>
<dbReference type="OrthoDB" id="1909968at2759"/>
<dbReference type="AlphaFoldDB" id="A0A200Q8C7"/>
<dbReference type="SUPFAM" id="SSF49562">
    <property type="entry name" value="C2 domain (Calcium/lipid-binding domain, CaLB)"/>
    <property type="match status" value="1"/>
</dbReference>
<dbReference type="Pfam" id="PF00168">
    <property type="entry name" value="C2"/>
    <property type="match status" value="1"/>
</dbReference>
<dbReference type="STRING" id="56857.A0A200Q8C7"/>
<keyword evidence="3" id="KW-1185">Reference proteome</keyword>
<gene>
    <name evidence="2" type="ORF">BVC80_8729g1</name>
</gene>
<dbReference type="PROSITE" id="PS50004">
    <property type="entry name" value="C2"/>
    <property type="match status" value="1"/>
</dbReference>
<dbReference type="InParanoid" id="A0A200Q8C7"/>
<comment type="caution">
    <text evidence="2">The sequence shown here is derived from an EMBL/GenBank/DDBJ whole genome shotgun (WGS) entry which is preliminary data.</text>
</comment>
<accession>A0A200Q8C7</accession>
<proteinExistence type="predicted"/>
<dbReference type="InterPro" id="IPR035892">
    <property type="entry name" value="C2_domain_sf"/>
</dbReference>
<name>A0A200Q8C7_MACCD</name>
<feature type="domain" description="C2" evidence="1">
    <location>
        <begin position="1"/>
        <end position="126"/>
    </location>
</feature>
<dbReference type="PANTHER" id="PTHR32246">
    <property type="entry name" value="INGRESSION PROTEIN FIC1"/>
    <property type="match status" value="1"/>
</dbReference>
<protein>
    <submittedName>
        <fullName evidence="2">C2 calcium-dependent membrane targeting</fullName>
    </submittedName>
</protein>
<evidence type="ECO:0000313" key="3">
    <source>
        <dbReference type="Proteomes" id="UP000195402"/>
    </source>
</evidence>
<sequence>MDSQEPTKFHLLEINLISAQELKPVRKSVSKLMQTYVVAWIDPSRKLTSRIDSVGGENPTWNDKFVFVIDDKIHNKINSTLVIEIYRIRSKKIYSFGSFGKDKQIGTWRNATLIDKSKQQTRLTNHYNFADFAFNWEKFVV</sequence>
<dbReference type="Gene3D" id="2.60.40.150">
    <property type="entry name" value="C2 domain"/>
    <property type="match status" value="1"/>
</dbReference>
<evidence type="ECO:0000313" key="2">
    <source>
        <dbReference type="EMBL" id="OVA06729.1"/>
    </source>
</evidence>